<evidence type="ECO:0000256" key="2">
    <source>
        <dbReference type="ARBA" id="ARBA00022448"/>
    </source>
</evidence>
<keyword evidence="4 8" id="KW-0812">Transmembrane</keyword>
<feature type="transmembrane region" description="Helical" evidence="8">
    <location>
        <begin position="337"/>
        <end position="359"/>
    </location>
</feature>
<dbReference type="GO" id="GO:0005886">
    <property type="term" value="C:plasma membrane"/>
    <property type="evidence" value="ECO:0007669"/>
    <property type="project" value="UniProtKB-SubCell"/>
</dbReference>
<evidence type="ECO:0000256" key="6">
    <source>
        <dbReference type="ARBA" id="ARBA00023136"/>
    </source>
</evidence>
<accession>A0AA88TFR5</accession>
<evidence type="ECO:0000256" key="5">
    <source>
        <dbReference type="ARBA" id="ARBA00022989"/>
    </source>
</evidence>
<feature type="transmembrane region" description="Helical" evidence="8">
    <location>
        <begin position="105"/>
        <end position="126"/>
    </location>
</feature>
<reference evidence="9" key="1">
    <citation type="submission" date="2023-08" db="EMBL/GenBank/DDBJ databases">
        <title>Pelteobagrus vachellii genome.</title>
        <authorList>
            <person name="Liu H."/>
        </authorList>
    </citation>
    <scope>NUCLEOTIDE SEQUENCE</scope>
    <source>
        <strain evidence="9">PRFRI_2022a</strain>
        <tissue evidence="9">Muscle</tissue>
    </source>
</reference>
<dbReference type="Pfam" id="PF14752">
    <property type="entry name" value="RBP_receptor"/>
    <property type="match status" value="2"/>
</dbReference>
<feature type="transmembrane region" description="Helical" evidence="8">
    <location>
        <begin position="437"/>
        <end position="456"/>
    </location>
</feature>
<comment type="caution">
    <text evidence="9">The sequence shown here is derived from an EMBL/GenBank/DDBJ whole genome shotgun (WGS) entry which is preliminary data.</text>
</comment>
<name>A0AA88TFR5_TACVA</name>
<keyword evidence="3" id="KW-1003">Cell membrane</keyword>
<keyword evidence="5 8" id="KW-1133">Transmembrane helix</keyword>
<dbReference type="PANTHER" id="PTHR21444">
    <property type="entry name" value="COILED-COIL DOMAIN-CONTAINING PROTEIN 180"/>
    <property type="match status" value="1"/>
</dbReference>
<evidence type="ECO:0000256" key="4">
    <source>
        <dbReference type="ARBA" id="ARBA00022692"/>
    </source>
</evidence>
<keyword evidence="2" id="KW-0813">Transport</keyword>
<comment type="subcellular location">
    <subcellularLocation>
        <location evidence="1">Cell membrane</location>
        <topology evidence="1">Multi-pass membrane protein</topology>
    </subcellularLocation>
</comment>
<dbReference type="AlphaFoldDB" id="A0AA88TFR5"/>
<feature type="transmembrane region" description="Helical" evidence="8">
    <location>
        <begin position="281"/>
        <end position="309"/>
    </location>
</feature>
<evidence type="ECO:0000256" key="7">
    <source>
        <dbReference type="ARBA" id="ARBA00023170"/>
    </source>
</evidence>
<keyword evidence="6 8" id="KW-0472">Membrane</keyword>
<dbReference type="Proteomes" id="UP001187315">
    <property type="component" value="Unassembled WGS sequence"/>
</dbReference>
<keyword evidence="7" id="KW-0675">Receptor</keyword>
<evidence type="ECO:0000256" key="3">
    <source>
        <dbReference type="ARBA" id="ARBA00022475"/>
    </source>
</evidence>
<feature type="transmembrane region" description="Helical" evidence="8">
    <location>
        <begin position="74"/>
        <end position="93"/>
    </location>
</feature>
<proteinExistence type="predicted"/>
<evidence type="ECO:0000256" key="1">
    <source>
        <dbReference type="ARBA" id="ARBA00004651"/>
    </source>
</evidence>
<feature type="transmembrane region" description="Helical" evidence="8">
    <location>
        <begin position="401"/>
        <end position="425"/>
    </location>
</feature>
<feature type="transmembrane region" description="Helical" evidence="8">
    <location>
        <begin position="492"/>
        <end position="511"/>
    </location>
</feature>
<evidence type="ECO:0000313" key="10">
    <source>
        <dbReference type="Proteomes" id="UP001187315"/>
    </source>
</evidence>
<evidence type="ECO:0008006" key="11">
    <source>
        <dbReference type="Google" id="ProtNLM"/>
    </source>
</evidence>
<dbReference type="PANTHER" id="PTHR21444:SF17">
    <property type="entry name" value="STIMULATED BY RETINOIC ACID GENE 6 PROTEIN-LIKE"/>
    <property type="match status" value="1"/>
</dbReference>
<gene>
    <name evidence="9" type="ORF">Q7C36_001562</name>
</gene>
<protein>
    <recommendedName>
        <fullName evidence="11">Stimulated by retinoic acid gene 6 protein-like</fullName>
    </recommendedName>
</protein>
<evidence type="ECO:0000256" key="8">
    <source>
        <dbReference type="SAM" id="Phobius"/>
    </source>
</evidence>
<dbReference type="GO" id="GO:0071939">
    <property type="term" value="P:vitamin A import into cell"/>
    <property type="evidence" value="ECO:0007669"/>
    <property type="project" value="TreeGrafter"/>
</dbReference>
<feature type="transmembrane region" description="Helical" evidence="8">
    <location>
        <begin position="133"/>
        <end position="151"/>
    </location>
</feature>
<sequence length="629" mass="73483">MDTLFINVTEQDDELETDHIYLLPSVFILLLLSFVERRQKVCSFEKRFPCLRGRFGIVVPLDFTSSLENRWSHAFAFGAITPLIFSLFFGFTNPIPYTPPRYLKVFVYLVAALEVGFICKPFFACLSAPNQMLGGILGLLYTLTWFIIKLWDFIWCKWPTRYDDKSFEGFSLHCNEGGRGLHALILLPVNTTQIAGRSLGLLFSLFWFTTSMYELVWCNDWTAVNKGLRDYLLENEWVIPDLPHLLCLGFLVCRFGYQVVMDILNCLKKQNQQTEINKEQYKIIATVVLCFLSLYMMVMLELVFSLYVFDELYDMWDKLSHLFTKSDFIQHLKYLKWSWYVSSACAIFSSVVHISRVLVCYRKQIKSLWAGQKIYLPRKYHPSPTSSLGGLLKYPSYQIAFILWGYLIVHLALFLGGLVFVYMVISPICTNGFQHWLTDLIIVLANFFVVLAVMGLQRMFIHMFFLQDKNSPMDKDKPLALNNRKVFHNVNYFLFFFNVILGVMSCMMRLIKSSAVGLMLLPRIERAIMPQGFERLDKCYCTWVGMIITDHHHSNPVLLCFCHLLLRRVRVDETLGSRSERAVRERARTRWFLMYTLVRNPKLILMRTRVEQSKNDREFAFAWAVANTP</sequence>
<dbReference type="InterPro" id="IPR026612">
    <property type="entry name" value="STRA6-like"/>
</dbReference>
<evidence type="ECO:0000313" key="9">
    <source>
        <dbReference type="EMBL" id="KAK2865506.1"/>
    </source>
</evidence>
<organism evidence="9 10">
    <name type="scientific">Tachysurus vachellii</name>
    <name type="common">Darkbarbel catfish</name>
    <name type="synonym">Pelteobagrus vachellii</name>
    <dbReference type="NCBI Taxonomy" id="175792"/>
    <lineage>
        <taxon>Eukaryota</taxon>
        <taxon>Metazoa</taxon>
        <taxon>Chordata</taxon>
        <taxon>Craniata</taxon>
        <taxon>Vertebrata</taxon>
        <taxon>Euteleostomi</taxon>
        <taxon>Actinopterygii</taxon>
        <taxon>Neopterygii</taxon>
        <taxon>Teleostei</taxon>
        <taxon>Ostariophysi</taxon>
        <taxon>Siluriformes</taxon>
        <taxon>Bagridae</taxon>
        <taxon>Tachysurus</taxon>
    </lineage>
</organism>
<dbReference type="EMBL" id="JAVHJS010000002">
    <property type="protein sequence ID" value="KAK2865506.1"/>
    <property type="molecule type" value="Genomic_DNA"/>
</dbReference>
<feature type="transmembrane region" description="Helical" evidence="8">
    <location>
        <begin position="20"/>
        <end position="37"/>
    </location>
</feature>
<keyword evidence="10" id="KW-1185">Reference proteome</keyword>
<dbReference type="GO" id="GO:0038023">
    <property type="term" value="F:signaling receptor activity"/>
    <property type="evidence" value="ECO:0007669"/>
    <property type="project" value="InterPro"/>
</dbReference>
<dbReference type="GO" id="GO:0034632">
    <property type="term" value="F:retinol transmembrane transporter activity"/>
    <property type="evidence" value="ECO:0007669"/>
    <property type="project" value="InterPro"/>
</dbReference>